<name>A0A0A9BRX4_ARUDO</name>
<organism evidence="1">
    <name type="scientific">Arundo donax</name>
    <name type="common">Giant reed</name>
    <name type="synonym">Donax arundinaceus</name>
    <dbReference type="NCBI Taxonomy" id="35708"/>
    <lineage>
        <taxon>Eukaryota</taxon>
        <taxon>Viridiplantae</taxon>
        <taxon>Streptophyta</taxon>
        <taxon>Embryophyta</taxon>
        <taxon>Tracheophyta</taxon>
        <taxon>Spermatophyta</taxon>
        <taxon>Magnoliopsida</taxon>
        <taxon>Liliopsida</taxon>
        <taxon>Poales</taxon>
        <taxon>Poaceae</taxon>
        <taxon>PACMAD clade</taxon>
        <taxon>Arundinoideae</taxon>
        <taxon>Arundineae</taxon>
        <taxon>Arundo</taxon>
    </lineage>
</organism>
<proteinExistence type="predicted"/>
<evidence type="ECO:0000313" key="1">
    <source>
        <dbReference type="EMBL" id="JAD66754.1"/>
    </source>
</evidence>
<accession>A0A0A9BRX4</accession>
<dbReference type="AlphaFoldDB" id="A0A0A9BRX4"/>
<protein>
    <submittedName>
        <fullName evidence="1">Uncharacterized protein</fullName>
    </submittedName>
</protein>
<sequence length="23" mass="2695">MNRTTAHHILHTYYYDAADGCKL</sequence>
<dbReference type="EMBL" id="GBRH01231141">
    <property type="protein sequence ID" value="JAD66754.1"/>
    <property type="molecule type" value="Transcribed_RNA"/>
</dbReference>
<reference evidence="1" key="1">
    <citation type="submission" date="2014-09" db="EMBL/GenBank/DDBJ databases">
        <authorList>
            <person name="Magalhaes I.L.F."/>
            <person name="Oliveira U."/>
            <person name="Santos F.R."/>
            <person name="Vidigal T.H.D.A."/>
            <person name="Brescovit A.D."/>
            <person name="Santos A.J."/>
        </authorList>
    </citation>
    <scope>NUCLEOTIDE SEQUENCE</scope>
    <source>
        <tissue evidence="1">Shoot tissue taken approximately 20 cm above the soil surface</tissue>
    </source>
</reference>
<reference evidence="1" key="2">
    <citation type="journal article" date="2015" name="Data Brief">
        <title>Shoot transcriptome of the giant reed, Arundo donax.</title>
        <authorList>
            <person name="Barrero R.A."/>
            <person name="Guerrero F.D."/>
            <person name="Moolhuijzen P."/>
            <person name="Goolsby J.A."/>
            <person name="Tidwell J."/>
            <person name="Bellgard S.E."/>
            <person name="Bellgard M.I."/>
        </authorList>
    </citation>
    <scope>NUCLEOTIDE SEQUENCE</scope>
    <source>
        <tissue evidence="1">Shoot tissue taken approximately 20 cm above the soil surface</tissue>
    </source>
</reference>